<evidence type="ECO:0000256" key="5">
    <source>
        <dbReference type="SAM" id="Coils"/>
    </source>
</evidence>
<dbReference type="GO" id="GO:0006310">
    <property type="term" value="P:DNA recombination"/>
    <property type="evidence" value="ECO:0007669"/>
    <property type="project" value="UniProtKB-KW"/>
</dbReference>
<keyword evidence="7" id="KW-0472">Membrane</keyword>
<evidence type="ECO:0000256" key="6">
    <source>
        <dbReference type="SAM" id="MobiDB-lite"/>
    </source>
</evidence>
<evidence type="ECO:0000256" key="7">
    <source>
        <dbReference type="SAM" id="Phobius"/>
    </source>
</evidence>
<dbReference type="AlphaFoldDB" id="A0A1H6MDZ7"/>
<organism evidence="8 9">
    <name type="scientific">Akkermansia glycaniphila</name>
    <dbReference type="NCBI Taxonomy" id="1679444"/>
    <lineage>
        <taxon>Bacteria</taxon>
        <taxon>Pseudomonadati</taxon>
        <taxon>Verrucomicrobiota</taxon>
        <taxon>Verrucomicrobiia</taxon>
        <taxon>Verrucomicrobiales</taxon>
        <taxon>Akkermansiaceae</taxon>
        <taxon>Akkermansia</taxon>
    </lineage>
</organism>
<dbReference type="PANTHER" id="PTHR30563:SF0">
    <property type="entry name" value="DNA RECOMBINATION PROTEIN RMUC"/>
    <property type="match status" value="1"/>
</dbReference>
<dbReference type="EMBL" id="LT629973">
    <property type="protein sequence ID" value="SEH95895.1"/>
    <property type="molecule type" value="Genomic_DNA"/>
</dbReference>
<dbReference type="OrthoDB" id="370725at2"/>
<sequence length="430" mass="47813">MSMSSDGQVVMTVLLCVLAGVSLLLFLLWMRERDRAVRGAADLENARRDAENERLRAEKVEELSEMLRLRMSEDFSELSRKSLEHLGRQFMTMAKSELETQQVQAQGSLEKKEMAIRHLLDPVGQSLEKVHAVMAEIEKERKENLGSLRENLAQMRQSHVELVRETSKLSSALHSRSARGRWGELQLRRIVELAGMVEHCDFETQVSVKDERAFRPDMVVNLPGGRCVVIDAKVPMDAYLLAMEAASPEEQAAHLAQHAKQVRAHQRALADKRYFAMFDNTPEFVVMFLPGESLLHAAMEADPALFEQCLEGNVVMATPSTLIALLKAVAYGWRQEQLALGAKAISEQGSKVYESCLTFLENLGKLGVALKSSVSHYNNAIGTAESRLLPRARKLAQMGVAAKSKAEDKALPQVDVPVRTPQIPSDGDGD</sequence>
<evidence type="ECO:0000256" key="4">
    <source>
        <dbReference type="ARBA" id="ARBA00023172"/>
    </source>
</evidence>
<evidence type="ECO:0000313" key="8">
    <source>
        <dbReference type="EMBL" id="SEH95895.1"/>
    </source>
</evidence>
<feature type="transmembrane region" description="Helical" evidence="7">
    <location>
        <begin position="12"/>
        <end position="30"/>
    </location>
</feature>
<feature type="coiled-coil region" evidence="5">
    <location>
        <begin position="33"/>
        <end position="63"/>
    </location>
</feature>
<keyword evidence="3 5" id="KW-0175">Coiled coil</keyword>
<dbReference type="RefSeq" id="WP_083076668.1">
    <property type="nucleotide sequence ID" value="NZ_LIGX01000021.1"/>
</dbReference>
<evidence type="ECO:0000256" key="3">
    <source>
        <dbReference type="ARBA" id="ARBA00023054"/>
    </source>
</evidence>
<dbReference type="PANTHER" id="PTHR30563">
    <property type="entry name" value="DNA RECOMBINATION PROTEIN RMUC"/>
    <property type="match status" value="1"/>
</dbReference>
<dbReference type="Proteomes" id="UP000176204">
    <property type="component" value="Chromosome I"/>
</dbReference>
<keyword evidence="9" id="KW-1185">Reference proteome</keyword>
<comment type="function">
    <text evidence="1">Involved in DNA recombination.</text>
</comment>
<comment type="similarity">
    <text evidence="2">Belongs to the RmuC family.</text>
</comment>
<keyword evidence="7" id="KW-1133">Transmembrane helix</keyword>
<keyword evidence="7" id="KW-0812">Transmembrane</keyword>
<protein>
    <submittedName>
        <fullName evidence="8">Rmuc family</fullName>
    </submittedName>
</protein>
<evidence type="ECO:0000256" key="2">
    <source>
        <dbReference type="ARBA" id="ARBA00009840"/>
    </source>
</evidence>
<keyword evidence="4" id="KW-0233">DNA recombination</keyword>
<evidence type="ECO:0000256" key="1">
    <source>
        <dbReference type="ARBA" id="ARBA00003416"/>
    </source>
</evidence>
<dbReference type="STRING" id="1679444.PYTT_2086"/>
<reference evidence="9" key="1">
    <citation type="submission" date="2016-09" db="EMBL/GenBank/DDBJ databases">
        <authorList>
            <person name="Koehorst J."/>
        </authorList>
    </citation>
    <scope>NUCLEOTIDE SEQUENCE [LARGE SCALE GENOMIC DNA]</scope>
</reference>
<name>A0A1H6MDZ7_9BACT</name>
<dbReference type="Pfam" id="PF02646">
    <property type="entry name" value="RmuC"/>
    <property type="match status" value="1"/>
</dbReference>
<gene>
    <name evidence="8" type="ORF">PYTT_2086</name>
</gene>
<dbReference type="KEGG" id="agl:PYTT_2086"/>
<proteinExistence type="inferred from homology"/>
<dbReference type="InterPro" id="IPR003798">
    <property type="entry name" value="DNA_recombination_RmuC"/>
</dbReference>
<accession>A0A1H6MDZ7</accession>
<feature type="region of interest" description="Disordered" evidence="6">
    <location>
        <begin position="406"/>
        <end position="430"/>
    </location>
</feature>
<evidence type="ECO:0000313" key="9">
    <source>
        <dbReference type="Proteomes" id="UP000176204"/>
    </source>
</evidence>